<dbReference type="SUPFAM" id="SSF55073">
    <property type="entry name" value="Nucleotide cyclase"/>
    <property type="match status" value="1"/>
</dbReference>
<accession>A0AAJ5VSC4</accession>
<dbReference type="PROSITE" id="PS50887">
    <property type="entry name" value="GGDEF"/>
    <property type="match status" value="1"/>
</dbReference>
<dbReference type="PANTHER" id="PTHR44757">
    <property type="entry name" value="DIGUANYLATE CYCLASE DGCP"/>
    <property type="match status" value="1"/>
</dbReference>
<evidence type="ECO:0000259" key="3">
    <source>
        <dbReference type="PROSITE" id="PS50887"/>
    </source>
</evidence>
<dbReference type="InterPro" id="IPR000160">
    <property type="entry name" value="GGDEF_dom"/>
</dbReference>
<dbReference type="InterPro" id="IPR001633">
    <property type="entry name" value="EAL_dom"/>
</dbReference>
<dbReference type="GO" id="GO:0006355">
    <property type="term" value="P:regulation of DNA-templated transcription"/>
    <property type="evidence" value="ECO:0007669"/>
    <property type="project" value="InterPro"/>
</dbReference>
<dbReference type="Gene3D" id="3.20.20.450">
    <property type="entry name" value="EAL domain"/>
    <property type="match status" value="1"/>
</dbReference>
<gene>
    <name evidence="4" type="ORF">P0Y65_13750</name>
</gene>
<dbReference type="PROSITE" id="PS50883">
    <property type="entry name" value="EAL"/>
    <property type="match status" value="1"/>
</dbReference>
<dbReference type="NCBIfam" id="TIGR00229">
    <property type="entry name" value="sensory_box"/>
    <property type="match status" value="1"/>
</dbReference>
<reference evidence="4" key="1">
    <citation type="submission" date="2023-03" db="EMBL/GenBank/DDBJ databases">
        <title>Andean soil-derived lignocellulolytic bacterial consortium as a source of novel taxa and putative plastic-active enzymes.</title>
        <authorList>
            <person name="Diaz-Garcia L."/>
            <person name="Chuvochina M."/>
            <person name="Feuerriegel G."/>
            <person name="Bunk B."/>
            <person name="Sproer C."/>
            <person name="Streit W.R."/>
            <person name="Rodriguez L.M."/>
            <person name="Overmann J."/>
            <person name="Jimenez D.J."/>
        </authorList>
    </citation>
    <scope>NUCLEOTIDE SEQUENCE</scope>
    <source>
        <strain evidence="4">MAG 4196</strain>
    </source>
</reference>
<dbReference type="Pfam" id="PF00989">
    <property type="entry name" value="PAS"/>
    <property type="match status" value="1"/>
</dbReference>
<dbReference type="Pfam" id="PF00990">
    <property type="entry name" value="GGDEF"/>
    <property type="match status" value="1"/>
</dbReference>
<dbReference type="PROSITE" id="PS50112">
    <property type="entry name" value="PAS"/>
    <property type="match status" value="1"/>
</dbReference>
<dbReference type="PANTHER" id="PTHR44757:SF2">
    <property type="entry name" value="BIOFILM ARCHITECTURE MAINTENANCE PROTEIN MBAA"/>
    <property type="match status" value="1"/>
</dbReference>
<evidence type="ECO:0000313" key="4">
    <source>
        <dbReference type="EMBL" id="WEK03256.1"/>
    </source>
</evidence>
<dbReference type="SUPFAM" id="SSF55785">
    <property type="entry name" value="PYP-like sensor domain (PAS domain)"/>
    <property type="match status" value="1"/>
</dbReference>
<dbReference type="SUPFAM" id="SSF141868">
    <property type="entry name" value="EAL domain-like"/>
    <property type="match status" value="1"/>
</dbReference>
<name>A0AAJ5VSC4_9HYPH</name>
<dbReference type="Gene3D" id="3.30.450.40">
    <property type="match status" value="1"/>
</dbReference>
<dbReference type="InterPro" id="IPR035965">
    <property type="entry name" value="PAS-like_dom_sf"/>
</dbReference>
<feature type="domain" description="GGDEF" evidence="3">
    <location>
        <begin position="323"/>
        <end position="458"/>
    </location>
</feature>
<protein>
    <submittedName>
        <fullName evidence="4">EAL domain-containing protein</fullName>
    </submittedName>
</protein>
<evidence type="ECO:0000313" key="5">
    <source>
        <dbReference type="Proteomes" id="UP001217476"/>
    </source>
</evidence>
<dbReference type="AlphaFoldDB" id="A0AAJ5VSC4"/>
<organism evidence="4 5">
    <name type="scientific">Candidatus Devosia phytovorans</name>
    <dbReference type="NCBI Taxonomy" id="3121372"/>
    <lineage>
        <taxon>Bacteria</taxon>
        <taxon>Pseudomonadati</taxon>
        <taxon>Pseudomonadota</taxon>
        <taxon>Alphaproteobacteria</taxon>
        <taxon>Hyphomicrobiales</taxon>
        <taxon>Devosiaceae</taxon>
        <taxon>Devosia</taxon>
    </lineage>
</organism>
<dbReference type="InterPro" id="IPR000014">
    <property type="entry name" value="PAS"/>
</dbReference>
<dbReference type="EMBL" id="CP119312">
    <property type="protein sequence ID" value="WEK03256.1"/>
    <property type="molecule type" value="Genomic_DNA"/>
</dbReference>
<feature type="domain" description="EAL" evidence="2">
    <location>
        <begin position="467"/>
        <end position="720"/>
    </location>
</feature>
<evidence type="ECO:0000259" key="1">
    <source>
        <dbReference type="PROSITE" id="PS50112"/>
    </source>
</evidence>
<dbReference type="InterPro" id="IPR029787">
    <property type="entry name" value="Nucleotide_cyclase"/>
</dbReference>
<evidence type="ECO:0000259" key="2">
    <source>
        <dbReference type="PROSITE" id="PS50883"/>
    </source>
</evidence>
<dbReference type="InterPro" id="IPR035919">
    <property type="entry name" value="EAL_sf"/>
</dbReference>
<dbReference type="Gene3D" id="3.30.70.270">
    <property type="match status" value="1"/>
</dbReference>
<dbReference type="InterPro" id="IPR043128">
    <property type="entry name" value="Rev_trsase/Diguanyl_cyclase"/>
</dbReference>
<dbReference type="SMART" id="SM00267">
    <property type="entry name" value="GGDEF"/>
    <property type="match status" value="1"/>
</dbReference>
<dbReference type="SMART" id="SM00065">
    <property type="entry name" value="GAF"/>
    <property type="match status" value="1"/>
</dbReference>
<dbReference type="Gene3D" id="3.30.450.20">
    <property type="entry name" value="PAS domain"/>
    <property type="match status" value="1"/>
</dbReference>
<dbReference type="CDD" id="cd01948">
    <property type="entry name" value="EAL"/>
    <property type="match status" value="1"/>
</dbReference>
<dbReference type="CDD" id="cd01949">
    <property type="entry name" value="GGDEF"/>
    <property type="match status" value="1"/>
</dbReference>
<feature type="domain" description="PAS" evidence="1">
    <location>
        <begin position="170"/>
        <end position="240"/>
    </location>
</feature>
<dbReference type="InterPro" id="IPR029016">
    <property type="entry name" value="GAF-like_dom_sf"/>
</dbReference>
<dbReference type="CDD" id="cd00130">
    <property type="entry name" value="PAS"/>
    <property type="match status" value="1"/>
</dbReference>
<dbReference type="NCBIfam" id="TIGR00254">
    <property type="entry name" value="GGDEF"/>
    <property type="match status" value="1"/>
</dbReference>
<dbReference type="SMART" id="SM00091">
    <property type="entry name" value="PAS"/>
    <property type="match status" value="1"/>
</dbReference>
<dbReference type="InterPro" id="IPR003018">
    <property type="entry name" value="GAF"/>
</dbReference>
<dbReference type="SUPFAM" id="SSF55781">
    <property type="entry name" value="GAF domain-like"/>
    <property type="match status" value="1"/>
</dbReference>
<dbReference type="InterPro" id="IPR013767">
    <property type="entry name" value="PAS_fold"/>
</dbReference>
<dbReference type="Proteomes" id="UP001217476">
    <property type="component" value="Chromosome"/>
</dbReference>
<sequence length="729" mass="80126">MPKTSAASKVVEDETNRLEALEKLQIDNRPEAEFDHIVQFAAAIFGAPTALISLVEDERQIFKARIGLDESETARDASFCAHTIQSDQVLVVPDARLDDRFRDNPLVTGEPFIRFYAGAPLITESGHRLGSVCVIDKDPRQGLSSDQKRWLSGLARIAMDHFERKRLDRTRRAAMSLAGTTPDAIIAADAEHRITFWNAAAEKIFEIPREAAVGRRFSSLLTPSDWARFKRALSKARSAGRSVGAVLKVAGQKGGGGSFSAELSLATWKDEDQWRFGVILRDIGEREAEQNRLRYLTHFDPLTDLPNRTYFSERIEELLSTRTAFSVYKIGLDRFKQVNGSLGLDAGDALLQEVSKRVLAASASTGIVARLGSDEFGVLWPRSDDLNKATGFSAKLLAGLMPSFSLNGVSVHVSASIGIVLSPSHGQFTSAAEVLKGGLLSLHKAKAAGGRRAEVYKDQLGDSLSERQRIEEGLWTAFERDEFEVYYQPQVRLDDGKIVGAEALLRWRHPDMGLLSPATFIPVLETSELASAVGEWVLNQACGFAARMARRGHPVQVGVNLFSSQMRDGLLDVAVARALKGSSLPAKLLELEITETTVVGLEDAMIEPLRRIREMGVGIAFDDYGTGYASLSLLKRYPLSRLKVDREFVQNITTDTGDAAIVRAVLAMARSLNLKVIAEGAETAEQVDVLKDLGCEEVQGYFFGRPMPSREFERLLQGLTDDKLSLSET</sequence>
<dbReference type="SMART" id="SM00052">
    <property type="entry name" value="EAL"/>
    <property type="match status" value="1"/>
</dbReference>
<dbReference type="InterPro" id="IPR052155">
    <property type="entry name" value="Biofilm_reg_signaling"/>
</dbReference>
<dbReference type="Pfam" id="PF00563">
    <property type="entry name" value="EAL"/>
    <property type="match status" value="1"/>
</dbReference>
<dbReference type="Pfam" id="PF01590">
    <property type="entry name" value="GAF"/>
    <property type="match status" value="1"/>
</dbReference>
<proteinExistence type="predicted"/>